<evidence type="ECO:0000313" key="2">
    <source>
        <dbReference type="EMBL" id="KAH3786695.1"/>
    </source>
</evidence>
<dbReference type="AlphaFoldDB" id="A0A9D4IU14"/>
<evidence type="ECO:0000313" key="3">
    <source>
        <dbReference type="Proteomes" id="UP000828390"/>
    </source>
</evidence>
<dbReference type="EMBL" id="JAIWYP010000008">
    <property type="protein sequence ID" value="KAH3786695.1"/>
    <property type="molecule type" value="Genomic_DNA"/>
</dbReference>
<feature type="region of interest" description="Disordered" evidence="1">
    <location>
        <begin position="185"/>
        <end position="219"/>
    </location>
</feature>
<dbReference type="Proteomes" id="UP000828390">
    <property type="component" value="Unassembled WGS sequence"/>
</dbReference>
<proteinExistence type="predicted"/>
<reference evidence="2" key="2">
    <citation type="submission" date="2020-11" db="EMBL/GenBank/DDBJ databases">
        <authorList>
            <person name="McCartney M.A."/>
            <person name="Auch B."/>
            <person name="Kono T."/>
            <person name="Mallez S."/>
            <person name="Becker A."/>
            <person name="Gohl D.M."/>
            <person name="Silverstein K.A.T."/>
            <person name="Koren S."/>
            <person name="Bechman K.B."/>
            <person name="Herman A."/>
            <person name="Abrahante J.E."/>
            <person name="Garbe J."/>
        </authorList>
    </citation>
    <scope>NUCLEOTIDE SEQUENCE</scope>
    <source>
        <strain evidence="2">Duluth1</strain>
        <tissue evidence="2">Whole animal</tissue>
    </source>
</reference>
<dbReference type="Gene3D" id="1.20.5.1070">
    <property type="entry name" value="Head and neck region of the ectodomain of NDV fusion glycoprotein"/>
    <property type="match status" value="1"/>
</dbReference>
<evidence type="ECO:0000256" key="1">
    <source>
        <dbReference type="SAM" id="MobiDB-lite"/>
    </source>
</evidence>
<protein>
    <submittedName>
        <fullName evidence="2">Uncharacterized protein</fullName>
    </submittedName>
</protein>
<sequence length="219" mass="24994">MLKLSPVTNISGQTQLSQAGHYYGSPQLTQIPFPYMMNTPNFYGQRFIPPATPSPPPSSDILSSILERLNSVDKKLSQLDQIHQTVSGIVSRIDKIEQRIYSFETRMKELEKSCDFSGNMKENITKKQSEFDSTLKSTSNLQSREDSVIQHEHKLQAEITDLKCRSMRDNLLFFKIPEEQEEQCDKKNLGIHRNKAARAKRPNRNQVAQGTSDRPIPAK</sequence>
<gene>
    <name evidence="2" type="ORF">DPMN_164804</name>
</gene>
<comment type="caution">
    <text evidence="2">The sequence shown here is derived from an EMBL/GenBank/DDBJ whole genome shotgun (WGS) entry which is preliminary data.</text>
</comment>
<reference evidence="2" key="1">
    <citation type="journal article" date="2019" name="bioRxiv">
        <title>The Genome of the Zebra Mussel, Dreissena polymorpha: A Resource for Invasive Species Research.</title>
        <authorList>
            <person name="McCartney M.A."/>
            <person name="Auch B."/>
            <person name="Kono T."/>
            <person name="Mallez S."/>
            <person name="Zhang Y."/>
            <person name="Obille A."/>
            <person name="Becker A."/>
            <person name="Abrahante J.E."/>
            <person name="Garbe J."/>
            <person name="Badalamenti J.P."/>
            <person name="Herman A."/>
            <person name="Mangelson H."/>
            <person name="Liachko I."/>
            <person name="Sullivan S."/>
            <person name="Sone E.D."/>
            <person name="Koren S."/>
            <person name="Silverstein K.A.T."/>
            <person name="Beckman K.B."/>
            <person name="Gohl D.M."/>
        </authorList>
    </citation>
    <scope>NUCLEOTIDE SEQUENCE</scope>
    <source>
        <strain evidence="2">Duluth1</strain>
        <tissue evidence="2">Whole animal</tissue>
    </source>
</reference>
<feature type="compositionally biased region" description="Basic residues" evidence="1">
    <location>
        <begin position="189"/>
        <end position="203"/>
    </location>
</feature>
<keyword evidence="3" id="KW-1185">Reference proteome</keyword>
<name>A0A9D4IU14_DREPO</name>
<accession>A0A9D4IU14</accession>
<organism evidence="2 3">
    <name type="scientific">Dreissena polymorpha</name>
    <name type="common">Zebra mussel</name>
    <name type="synonym">Mytilus polymorpha</name>
    <dbReference type="NCBI Taxonomy" id="45954"/>
    <lineage>
        <taxon>Eukaryota</taxon>
        <taxon>Metazoa</taxon>
        <taxon>Spiralia</taxon>
        <taxon>Lophotrochozoa</taxon>
        <taxon>Mollusca</taxon>
        <taxon>Bivalvia</taxon>
        <taxon>Autobranchia</taxon>
        <taxon>Heteroconchia</taxon>
        <taxon>Euheterodonta</taxon>
        <taxon>Imparidentia</taxon>
        <taxon>Neoheterodontei</taxon>
        <taxon>Myida</taxon>
        <taxon>Dreissenoidea</taxon>
        <taxon>Dreissenidae</taxon>
        <taxon>Dreissena</taxon>
    </lineage>
</organism>